<proteinExistence type="predicted"/>
<evidence type="ECO:0000313" key="2">
    <source>
        <dbReference type="Proteomes" id="UP000664601"/>
    </source>
</evidence>
<evidence type="ECO:0008006" key="3">
    <source>
        <dbReference type="Google" id="ProtNLM"/>
    </source>
</evidence>
<reference evidence="1 2" key="1">
    <citation type="submission" date="2021-03" db="EMBL/GenBank/DDBJ databases">
        <title>Enterococcal diversity collection.</title>
        <authorList>
            <person name="Gilmore M.S."/>
            <person name="Schwartzman J."/>
            <person name="Van Tyne D."/>
            <person name="Martin M."/>
            <person name="Earl A.M."/>
            <person name="Manson A.L."/>
            <person name="Straub T."/>
            <person name="Salamzade R."/>
            <person name="Saavedra J."/>
            <person name="Lebreton F."/>
            <person name="Prichula J."/>
            <person name="Schaufler K."/>
            <person name="Gaca A."/>
            <person name="Sgardioli B."/>
            <person name="Wagenaar J."/>
            <person name="Strong T."/>
        </authorList>
    </citation>
    <scope>NUCLEOTIDE SEQUENCE [LARGE SCALE GENOMIC DNA]</scope>
    <source>
        <strain evidence="1 2">669A</strain>
    </source>
</reference>
<dbReference type="RefSeq" id="WP_207674478.1">
    <property type="nucleotide sequence ID" value="NZ_JAFREM010000025.1"/>
</dbReference>
<name>A0ABS3LCX3_9ENTE</name>
<evidence type="ECO:0000313" key="1">
    <source>
        <dbReference type="EMBL" id="MBO1307476.1"/>
    </source>
</evidence>
<gene>
    <name evidence="1" type="ORF">JZO70_14965</name>
</gene>
<accession>A0ABS3LCX3</accession>
<keyword evidence="2" id="KW-1185">Reference proteome</keyword>
<dbReference type="EMBL" id="JAFREM010000025">
    <property type="protein sequence ID" value="MBO1307476.1"/>
    <property type="molecule type" value="Genomic_DNA"/>
</dbReference>
<comment type="caution">
    <text evidence="1">The sequence shown here is derived from an EMBL/GenBank/DDBJ whole genome shotgun (WGS) entry which is preliminary data.</text>
</comment>
<sequence>MSEDGFLRLYCELQKIFTEDDLQELLIYQDNQQRFLVFHEKGMYVLENTTEKPFRYYPTRLLKPCSVHSSDGQFQLVIETIGCQQYKLIFDEQSKAYQVLTALMEILH</sequence>
<dbReference type="Proteomes" id="UP000664601">
    <property type="component" value="Unassembled WGS sequence"/>
</dbReference>
<protein>
    <recommendedName>
        <fullName evidence="3">Bacterial Pleckstrin homology domain-containing protein</fullName>
    </recommendedName>
</protein>
<organism evidence="1 2">
    <name type="scientific">Candidatus Enterococcus moelleringii</name>
    <dbReference type="NCBI Taxonomy" id="2815325"/>
    <lineage>
        <taxon>Bacteria</taxon>
        <taxon>Bacillati</taxon>
        <taxon>Bacillota</taxon>
        <taxon>Bacilli</taxon>
        <taxon>Lactobacillales</taxon>
        <taxon>Enterococcaceae</taxon>
        <taxon>Enterococcus</taxon>
    </lineage>
</organism>